<keyword evidence="4" id="KW-1185">Reference proteome</keyword>
<keyword evidence="3" id="KW-0489">Methyltransferase</keyword>
<sequence>MITVDYRRLDVRPGQRLLDVGCGAGRHAFEAYRRGAHVTAFDTNADDLRAVGGMFGAMAETGEAGRVGPAGPLARATTVQGDARRMPFPDASFDRVIAAEVLEHIVADTAAIGEIARVLRPGGLAAVTVPRWWPERVCWLLSDAYHANEGGHVRIYRRAELTDRLGGAGLRAAGRHHHAHALHSPYWWLKCAVGVDRDVAPVRAYHRLLVWDLMRAPRTTRWTERALNPALGKSLVLYVRKPADA</sequence>
<evidence type="ECO:0000259" key="2">
    <source>
        <dbReference type="Pfam" id="PF08241"/>
    </source>
</evidence>
<dbReference type="Pfam" id="PF08241">
    <property type="entry name" value="Methyltransf_11"/>
    <property type="match status" value="1"/>
</dbReference>
<evidence type="ECO:0000256" key="1">
    <source>
        <dbReference type="ARBA" id="ARBA00022679"/>
    </source>
</evidence>
<dbReference type="RefSeq" id="WP_377343160.1">
    <property type="nucleotide sequence ID" value="NZ_JBHLUE010000026.1"/>
</dbReference>
<gene>
    <name evidence="3" type="ORF">ACFFHU_27205</name>
</gene>
<dbReference type="GO" id="GO:0032259">
    <property type="term" value="P:methylation"/>
    <property type="evidence" value="ECO:0007669"/>
    <property type="project" value="UniProtKB-KW"/>
</dbReference>
<proteinExistence type="predicted"/>
<accession>A0ABV6P4D7</accession>
<dbReference type="PANTHER" id="PTHR44068:SF11">
    <property type="entry name" value="GERANYL DIPHOSPHATE 2-C-METHYLTRANSFERASE"/>
    <property type="match status" value="1"/>
</dbReference>
<dbReference type="SUPFAM" id="SSF53335">
    <property type="entry name" value="S-adenosyl-L-methionine-dependent methyltransferases"/>
    <property type="match status" value="1"/>
</dbReference>
<dbReference type="Proteomes" id="UP001589894">
    <property type="component" value="Unassembled WGS sequence"/>
</dbReference>
<dbReference type="PANTHER" id="PTHR44068">
    <property type="entry name" value="ZGC:194242"/>
    <property type="match status" value="1"/>
</dbReference>
<dbReference type="Gene3D" id="3.40.50.150">
    <property type="entry name" value="Vaccinia Virus protein VP39"/>
    <property type="match status" value="1"/>
</dbReference>
<name>A0ABV6P4D7_9ACTN</name>
<evidence type="ECO:0000313" key="3">
    <source>
        <dbReference type="EMBL" id="MFC0567816.1"/>
    </source>
</evidence>
<dbReference type="GO" id="GO:0008168">
    <property type="term" value="F:methyltransferase activity"/>
    <property type="evidence" value="ECO:0007669"/>
    <property type="project" value="UniProtKB-KW"/>
</dbReference>
<dbReference type="EMBL" id="JBHLUE010000026">
    <property type="protein sequence ID" value="MFC0567816.1"/>
    <property type="molecule type" value="Genomic_DNA"/>
</dbReference>
<feature type="domain" description="Methyltransferase type 11" evidence="2">
    <location>
        <begin position="18"/>
        <end position="126"/>
    </location>
</feature>
<protein>
    <submittedName>
        <fullName evidence="3">Class I SAM-dependent methyltransferase</fullName>
        <ecNumber evidence="3">2.1.1.-</ecNumber>
    </submittedName>
</protein>
<organism evidence="3 4">
    <name type="scientific">Plantactinospora siamensis</name>
    <dbReference type="NCBI Taxonomy" id="555372"/>
    <lineage>
        <taxon>Bacteria</taxon>
        <taxon>Bacillati</taxon>
        <taxon>Actinomycetota</taxon>
        <taxon>Actinomycetes</taxon>
        <taxon>Micromonosporales</taxon>
        <taxon>Micromonosporaceae</taxon>
        <taxon>Plantactinospora</taxon>
    </lineage>
</organism>
<dbReference type="CDD" id="cd02440">
    <property type="entry name" value="AdoMet_MTases"/>
    <property type="match status" value="1"/>
</dbReference>
<evidence type="ECO:0000313" key="4">
    <source>
        <dbReference type="Proteomes" id="UP001589894"/>
    </source>
</evidence>
<keyword evidence="1 3" id="KW-0808">Transferase</keyword>
<reference evidence="3 4" key="1">
    <citation type="submission" date="2024-09" db="EMBL/GenBank/DDBJ databases">
        <authorList>
            <person name="Sun Q."/>
            <person name="Mori K."/>
        </authorList>
    </citation>
    <scope>NUCLEOTIDE SEQUENCE [LARGE SCALE GENOMIC DNA]</scope>
    <source>
        <strain evidence="3 4">TBRC 2205</strain>
    </source>
</reference>
<dbReference type="InterPro" id="IPR029063">
    <property type="entry name" value="SAM-dependent_MTases_sf"/>
</dbReference>
<dbReference type="InterPro" id="IPR013216">
    <property type="entry name" value="Methyltransf_11"/>
</dbReference>
<dbReference type="InterPro" id="IPR050447">
    <property type="entry name" value="Erg6_SMT_methyltransf"/>
</dbReference>
<dbReference type="EC" id="2.1.1.-" evidence="3"/>
<comment type="caution">
    <text evidence="3">The sequence shown here is derived from an EMBL/GenBank/DDBJ whole genome shotgun (WGS) entry which is preliminary data.</text>
</comment>